<evidence type="ECO:0000256" key="2">
    <source>
        <dbReference type="ARBA" id="ARBA00022679"/>
    </source>
</evidence>
<dbReference type="OMA" id="HPNFCFL"/>
<keyword evidence="2" id="KW-0808">Transferase</keyword>
<dbReference type="Proteomes" id="UP000295252">
    <property type="component" value="Chromosome III"/>
</dbReference>
<dbReference type="FunCoup" id="A0A068UHA0">
    <property type="interactions" value="216"/>
</dbReference>
<evidence type="ECO:0000313" key="3">
    <source>
        <dbReference type="EMBL" id="CDP07945.1"/>
    </source>
</evidence>
<reference evidence="4" key="1">
    <citation type="journal article" date="2014" name="Science">
        <title>The coffee genome provides insight into the convergent evolution of caffeine biosynthesis.</title>
        <authorList>
            <person name="Denoeud F."/>
            <person name="Carretero-Paulet L."/>
            <person name="Dereeper A."/>
            <person name="Droc G."/>
            <person name="Guyot R."/>
            <person name="Pietrella M."/>
            <person name="Zheng C."/>
            <person name="Alberti A."/>
            <person name="Anthony F."/>
            <person name="Aprea G."/>
            <person name="Aury J.M."/>
            <person name="Bento P."/>
            <person name="Bernard M."/>
            <person name="Bocs S."/>
            <person name="Campa C."/>
            <person name="Cenci A."/>
            <person name="Combes M.C."/>
            <person name="Crouzillat D."/>
            <person name="Da Silva C."/>
            <person name="Daddiego L."/>
            <person name="De Bellis F."/>
            <person name="Dussert S."/>
            <person name="Garsmeur O."/>
            <person name="Gayraud T."/>
            <person name="Guignon V."/>
            <person name="Jahn K."/>
            <person name="Jamilloux V."/>
            <person name="Joet T."/>
            <person name="Labadie K."/>
            <person name="Lan T."/>
            <person name="Leclercq J."/>
            <person name="Lepelley M."/>
            <person name="Leroy T."/>
            <person name="Li L.T."/>
            <person name="Librado P."/>
            <person name="Lopez L."/>
            <person name="Munoz A."/>
            <person name="Noel B."/>
            <person name="Pallavicini A."/>
            <person name="Perrotta G."/>
            <person name="Poncet V."/>
            <person name="Pot D."/>
            <person name="Priyono X."/>
            <person name="Rigoreau M."/>
            <person name="Rouard M."/>
            <person name="Rozas J."/>
            <person name="Tranchant-Dubreuil C."/>
            <person name="VanBuren R."/>
            <person name="Zhang Q."/>
            <person name="Andrade A.C."/>
            <person name="Argout X."/>
            <person name="Bertrand B."/>
            <person name="de Kochko A."/>
            <person name="Graziosi G."/>
            <person name="Henry R.J."/>
            <person name="Jayarama X."/>
            <person name="Ming R."/>
            <person name="Nagai C."/>
            <person name="Rounsley S."/>
            <person name="Sankoff D."/>
            <person name="Giuliano G."/>
            <person name="Albert V.A."/>
            <person name="Wincker P."/>
            <person name="Lashermes P."/>
        </authorList>
    </citation>
    <scope>NUCLEOTIDE SEQUENCE [LARGE SCALE GENOMIC DNA]</scope>
    <source>
        <strain evidence="4">cv. DH200-94</strain>
    </source>
</reference>
<name>A0A068UHA0_COFCA</name>
<proteinExistence type="inferred from homology"/>
<dbReference type="InterPro" id="IPR002213">
    <property type="entry name" value="UDP_glucos_trans"/>
</dbReference>
<organism evidence="3 4">
    <name type="scientific">Coffea canephora</name>
    <name type="common">Robusta coffee</name>
    <dbReference type="NCBI Taxonomy" id="49390"/>
    <lineage>
        <taxon>Eukaryota</taxon>
        <taxon>Viridiplantae</taxon>
        <taxon>Streptophyta</taxon>
        <taxon>Embryophyta</taxon>
        <taxon>Tracheophyta</taxon>
        <taxon>Spermatophyta</taxon>
        <taxon>Magnoliopsida</taxon>
        <taxon>eudicotyledons</taxon>
        <taxon>Gunneridae</taxon>
        <taxon>Pentapetalae</taxon>
        <taxon>asterids</taxon>
        <taxon>lamiids</taxon>
        <taxon>Gentianales</taxon>
        <taxon>Rubiaceae</taxon>
        <taxon>Ixoroideae</taxon>
        <taxon>Gardenieae complex</taxon>
        <taxon>Bertiereae - Coffeeae clade</taxon>
        <taxon>Coffeeae</taxon>
        <taxon>Coffea</taxon>
    </lineage>
</organism>
<dbReference type="CDD" id="cd03784">
    <property type="entry name" value="GT1_Gtf-like"/>
    <property type="match status" value="1"/>
</dbReference>
<accession>A0A068UHA0</accession>
<dbReference type="Gene3D" id="3.40.50.2000">
    <property type="entry name" value="Glycogen Phosphorylase B"/>
    <property type="match status" value="2"/>
</dbReference>
<sequence>MEQSRTQKHTVVLVPLPLQGHITPMLQLGNILYSKGFSIVVAHSEFRPPNPLNHPEFIFHPLSDNLSGYQASSNNLVELILAINSNCRAPLEDYMVQLMEDQKLQGYQVSCIIYDSHLCFVDSVATHLKIPGIILRPDMAVYMLAFRYFCQLEAENRIPFPGSRLQEPVPELHPLRFKDLPYPITNEIPEWIMDFFASSVNIRSSVAIILNTTDCLEHSTLSQLQQCYKVPCFPIAPLHKLGAAATSTSFLEEDQSCIAWLEKQPPNSVLYISFGSIACVNEQELTETAWGLANSGIPFIWVLRSDSIDGSQLEDHFPEAVKALLGERGLIVKWAPQKKVLAHNAVGGFWSHCGWNSTIESICEGVPMICRPHFADQLSNARYLTSEWKVGLEIENVLDRGSIEISIRRLMVDAEGKEMRQRMSVMKDKLEAGLQKGGSSYESLNDLTEFISQLPSMVQEVKVNDPATSVSKNLIQFEGLKNLV</sequence>
<dbReference type="FunFam" id="3.40.50.2000:FF:000120">
    <property type="entry name" value="UDP-glycosyltransferase 76C1"/>
    <property type="match status" value="1"/>
</dbReference>
<dbReference type="PANTHER" id="PTHR11926">
    <property type="entry name" value="GLUCOSYL/GLUCURONOSYL TRANSFERASES"/>
    <property type="match status" value="1"/>
</dbReference>
<dbReference type="AlphaFoldDB" id="A0A068UHA0"/>
<comment type="similarity">
    <text evidence="1">Belongs to the UDP-glycosyltransferase family.</text>
</comment>
<evidence type="ECO:0000256" key="1">
    <source>
        <dbReference type="ARBA" id="ARBA00009995"/>
    </source>
</evidence>
<dbReference type="PANTHER" id="PTHR11926:SF1374">
    <property type="entry name" value="UDP-GLYCOSYLTRANSFERASE 76F1-RELATED"/>
    <property type="match status" value="1"/>
</dbReference>
<evidence type="ECO:0008006" key="5">
    <source>
        <dbReference type="Google" id="ProtNLM"/>
    </source>
</evidence>
<evidence type="ECO:0000313" key="4">
    <source>
        <dbReference type="Proteomes" id="UP000295252"/>
    </source>
</evidence>
<keyword evidence="4" id="KW-1185">Reference proteome</keyword>
<dbReference type="SUPFAM" id="SSF53756">
    <property type="entry name" value="UDP-Glycosyltransferase/glycogen phosphorylase"/>
    <property type="match status" value="1"/>
</dbReference>
<dbReference type="FunFam" id="3.40.50.2000:FF:000040">
    <property type="entry name" value="UDP-glycosyltransferase 76C1"/>
    <property type="match status" value="1"/>
</dbReference>
<dbReference type="GO" id="GO:0080043">
    <property type="term" value="F:quercetin 3-O-glucosyltransferase activity"/>
    <property type="evidence" value="ECO:0007669"/>
    <property type="project" value="TreeGrafter"/>
</dbReference>
<dbReference type="Gramene" id="CDP07945">
    <property type="protein sequence ID" value="CDP07945"/>
    <property type="gene ID" value="GSCOC_T00025473001"/>
</dbReference>
<gene>
    <name evidence="3" type="ORF">GSCOC_T00025473001</name>
</gene>
<dbReference type="EMBL" id="HG739113">
    <property type="protein sequence ID" value="CDP07945.1"/>
    <property type="molecule type" value="Genomic_DNA"/>
</dbReference>
<dbReference type="GO" id="GO:1900994">
    <property type="term" value="P:(-)-secologanin biosynthetic process"/>
    <property type="evidence" value="ECO:0007669"/>
    <property type="project" value="UniProtKB-ARBA"/>
</dbReference>
<dbReference type="GO" id="GO:0080044">
    <property type="term" value="F:quercetin 7-O-glucosyltransferase activity"/>
    <property type="evidence" value="ECO:0007669"/>
    <property type="project" value="TreeGrafter"/>
</dbReference>
<dbReference type="PhylomeDB" id="A0A068UHA0"/>
<dbReference type="InParanoid" id="A0A068UHA0"/>
<dbReference type="OrthoDB" id="5835829at2759"/>
<protein>
    <recommendedName>
        <fullName evidence="5">UDP-glucose iridoid glucosyltransferase-like</fullName>
    </recommendedName>
</protein>
<dbReference type="Pfam" id="PF00201">
    <property type="entry name" value="UDPGT"/>
    <property type="match status" value="1"/>
</dbReference>